<dbReference type="CDD" id="cd05398">
    <property type="entry name" value="NT_ClassII-CCAase"/>
    <property type="match status" value="1"/>
</dbReference>
<keyword evidence="5 11" id="KW-0479">Metal-binding</keyword>
<feature type="domain" description="CCA-adding enzyme C-terminal" evidence="14">
    <location>
        <begin position="250"/>
        <end position="391"/>
    </location>
</feature>
<keyword evidence="16" id="KW-1185">Reference proteome</keyword>
<dbReference type="Gene3D" id="1.10.110.30">
    <property type="match status" value="1"/>
</dbReference>
<protein>
    <recommendedName>
        <fullName evidence="11">CCA-adding enzyme</fullName>
        <ecNumber evidence="11">2.7.7.72</ecNumber>
    </recommendedName>
    <alternativeName>
        <fullName evidence="11">CCA tRNA nucleotidyltransferase</fullName>
    </alternativeName>
    <alternativeName>
        <fullName evidence="11">tRNA CCA-pyrophosphorylase</fullName>
    </alternativeName>
    <alternativeName>
        <fullName evidence="11">tRNA adenylyl-/cytidylyl- transferase</fullName>
    </alternativeName>
    <alternativeName>
        <fullName evidence="11">tRNA nucleotidyltransferase</fullName>
    </alternativeName>
    <alternativeName>
        <fullName evidence="11">tRNA-NT</fullName>
    </alternativeName>
</protein>
<feature type="binding site" evidence="11">
    <location>
        <position position="163"/>
    </location>
    <ligand>
        <name>ATP</name>
        <dbReference type="ChEBI" id="CHEBI:30616"/>
    </ligand>
</feature>
<keyword evidence="8 11" id="KW-0067">ATP-binding</keyword>
<evidence type="ECO:0000256" key="8">
    <source>
        <dbReference type="ARBA" id="ARBA00022840"/>
    </source>
</evidence>
<evidence type="ECO:0000256" key="6">
    <source>
        <dbReference type="ARBA" id="ARBA00022741"/>
    </source>
</evidence>
<evidence type="ECO:0000313" key="16">
    <source>
        <dbReference type="Proteomes" id="UP000581688"/>
    </source>
</evidence>
<dbReference type="AlphaFoldDB" id="A0A841Q315"/>
<feature type="domain" description="tRNA nucleotidyltransferase/poly(A) polymerase RNA and SrmB- binding" evidence="13">
    <location>
        <begin position="169"/>
        <end position="220"/>
    </location>
</feature>
<dbReference type="PANTHER" id="PTHR46173:SF1">
    <property type="entry name" value="CCA TRNA NUCLEOTIDYLTRANSFERASE 1, MITOCHONDRIAL"/>
    <property type="match status" value="1"/>
</dbReference>
<feature type="binding site" evidence="11">
    <location>
        <position position="30"/>
    </location>
    <ligand>
        <name>CTP</name>
        <dbReference type="ChEBI" id="CHEBI:37563"/>
    </ligand>
</feature>
<keyword evidence="3 11" id="KW-0819">tRNA processing</keyword>
<keyword evidence="15" id="KW-0378">Hydrolase</keyword>
<dbReference type="GO" id="GO:0042245">
    <property type="term" value="P:RNA repair"/>
    <property type="evidence" value="ECO:0007669"/>
    <property type="project" value="UniProtKB-KW"/>
</dbReference>
<feature type="binding site" evidence="11">
    <location>
        <position position="157"/>
    </location>
    <ligand>
        <name>CTP</name>
        <dbReference type="ChEBI" id="CHEBI:37563"/>
    </ligand>
</feature>
<dbReference type="GO" id="GO:0004810">
    <property type="term" value="F:CCA tRNA nucleotidyltransferase activity"/>
    <property type="evidence" value="ECO:0007669"/>
    <property type="project" value="UniProtKB-UniRule"/>
</dbReference>
<evidence type="ECO:0000256" key="2">
    <source>
        <dbReference type="ARBA" id="ARBA00022679"/>
    </source>
</evidence>
<sequence length="400" mass="46523">MNQLFVEGIPVLKKIENHGFEAVFVGGSIRDYLLNKPLHDIDIATSAPPEVVQNIFEKTIPIGIEHGTVLVLYEEKSYEVTTYRVESDYRDYRHPDKVEFVSSLQLDLSRRDFTINAMAMNKSGEIIDPFQGQVHLQKRILKTVNEAEERFTEDPLRMMRALRFVSQLDFNLDEEALKAIRTHRFLLEKIAVERLAIETEKLWRGPALQKALSLLQETGVDGHLPIFKENTRLIDLARKYAKSAFHSLEEIVAFFHLLKEDISIEQWCKSWKLSKAVEKASKRLVSSFSYYKEKGIDAYCLYELDPSRIASFVHLTSLLTKSIVHEDDVRKRYEGLPIKSTKDLEIDGYDIVQAFPDIRPGPWITELLQEVERKVLFQQLPNNKEQIMEWVKKWNPQEKS</sequence>
<evidence type="ECO:0000256" key="11">
    <source>
        <dbReference type="HAMAP-Rule" id="MF_01263"/>
    </source>
</evidence>
<evidence type="ECO:0000256" key="5">
    <source>
        <dbReference type="ARBA" id="ARBA00022723"/>
    </source>
</evidence>
<comment type="similarity">
    <text evidence="11">Belongs to the tRNA nucleotidyltransferase/poly(A) polymerase family. Bacterial CCA-adding enzyme type 3 subfamily.</text>
</comment>
<comment type="cofactor">
    <cofactor evidence="1 11">
        <name>Mg(2+)</name>
        <dbReference type="ChEBI" id="CHEBI:18420"/>
    </cofactor>
</comment>
<feature type="binding site" evidence="11">
    <location>
        <position position="163"/>
    </location>
    <ligand>
        <name>CTP</name>
        <dbReference type="ChEBI" id="CHEBI:37563"/>
    </ligand>
</feature>
<keyword evidence="4 11" id="KW-0548">Nucleotidyltransferase</keyword>
<feature type="binding site" evidence="11">
    <location>
        <position position="40"/>
    </location>
    <ligand>
        <name>Mg(2+)</name>
        <dbReference type="ChEBI" id="CHEBI:18420"/>
    </ligand>
</feature>
<keyword evidence="9 11" id="KW-0460">Magnesium</keyword>
<feature type="binding site" evidence="11">
    <location>
        <position position="42"/>
    </location>
    <ligand>
        <name>Mg(2+)</name>
        <dbReference type="ChEBI" id="CHEBI:18420"/>
    </ligand>
</feature>
<feature type="binding site" evidence="11">
    <location>
        <position position="27"/>
    </location>
    <ligand>
        <name>CTP</name>
        <dbReference type="ChEBI" id="CHEBI:37563"/>
    </ligand>
</feature>
<dbReference type="GO" id="GO:0005524">
    <property type="term" value="F:ATP binding"/>
    <property type="evidence" value="ECO:0007669"/>
    <property type="project" value="UniProtKB-UniRule"/>
</dbReference>
<comment type="catalytic activity">
    <reaction evidence="11">
        <text>a tRNA with a 3' CCA end + 2 CTP + ATP = a tRNA with a 3' CCACCA end + 3 diphosphate</text>
        <dbReference type="Rhea" id="RHEA:76235"/>
        <dbReference type="Rhea" id="RHEA-COMP:10468"/>
        <dbReference type="Rhea" id="RHEA-COMP:18655"/>
        <dbReference type="ChEBI" id="CHEBI:30616"/>
        <dbReference type="ChEBI" id="CHEBI:33019"/>
        <dbReference type="ChEBI" id="CHEBI:37563"/>
        <dbReference type="ChEBI" id="CHEBI:83071"/>
        <dbReference type="ChEBI" id="CHEBI:195187"/>
    </reaction>
</comment>
<gene>
    <name evidence="11" type="primary">cca</name>
    <name evidence="15" type="ORF">HNQ94_000673</name>
</gene>
<name>A0A841Q315_9BACI</name>
<dbReference type="Gene3D" id="3.30.460.10">
    <property type="entry name" value="Beta Polymerase, domain 2"/>
    <property type="match status" value="1"/>
</dbReference>
<evidence type="ECO:0000259" key="12">
    <source>
        <dbReference type="Pfam" id="PF01743"/>
    </source>
</evidence>
<dbReference type="SUPFAM" id="SSF81301">
    <property type="entry name" value="Nucleotidyltransferase"/>
    <property type="match status" value="1"/>
</dbReference>
<keyword evidence="2 11" id="KW-0808">Transferase</keyword>
<dbReference type="Gene3D" id="1.10.246.80">
    <property type="match status" value="1"/>
</dbReference>
<dbReference type="GO" id="GO:0016787">
    <property type="term" value="F:hydrolase activity"/>
    <property type="evidence" value="ECO:0007669"/>
    <property type="project" value="UniProtKB-KW"/>
</dbReference>
<feature type="binding site" evidence="11">
    <location>
        <position position="27"/>
    </location>
    <ligand>
        <name>ATP</name>
        <dbReference type="ChEBI" id="CHEBI:30616"/>
    </ligand>
</feature>
<evidence type="ECO:0000256" key="7">
    <source>
        <dbReference type="ARBA" id="ARBA00022800"/>
    </source>
</evidence>
<accession>A0A841Q315</accession>
<dbReference type="HAMAP" id="MF_01263">
    <property type="entry name" value="CCA_bact_type3"/>
    <property type="match status" value="1"/>
</dbReference>
<evidence type="ECO:0000259" key="13">
    <source>
        <dbReference type="Pfam" id="PF12627"/>
    </source>
</evidence>
<comment type="function">
    <text evidence="11">Catalyzes the addition and repair of the essential 3'-terminal CCA sequence in tRNAs without using a nucleic acid template. Adds these three nucleotides in the order of C, C, and A to the tRNA nucleotide-73, using CTP and ATP as substrates and producing inorganic pyrophosphate. tRNA 3'-terminal CCA addition is required both for tRNA processing and repair. Also involved in tRNA surveillance by mediating tandem CCA addition to generate a CCACCA at the 3' terminus of unstable tRNAs. While stable tRNAs receive only 3'-terminal CCA, unstable tRNAs are marked with CCACCA and rapidly degraded.</text>
</comment>
<feature type="binding site" evidence="11">
    <location>
        <position position="111"/>
    </location>
    <ligand>
        <name>CTP</name>
        <dbReference type="ChEBI" id="CHEBI:37563"/>
    </ligand>
</feature>
<keyword evidence="7 11" id="KW-0692">RNA repair</keyword>
<dbReference type="EMBL" id="JACHGH010000002">
    <property type="protein sequence ID" value="MBB6452228.1"/>
    <property type="molecule type" value="Genomic_DNA"/>
</dbReference>
<dbReference type="RefSeq" id="WP_174495091.1">
    <property type="nucleotide sequence ID" value="NZ_CADDWK010000002.1"/>
</dbReference>
<comment type="caution">
    <text evidence="15">The sequence shown here is derived from an EMBL/GenBank/DDBJ whole genome shotgun (WGS) entry which is preliminary data.</text>
</comment>
<feature type="binding site" evidence="11">
    <location>
        <position position="154"/>
    </location>
    <ligand>
        <name>ATP</name>
        <dbReference type="ChEBI" id="CHEBI:30616"/>
    </ligand>
</feature>
<feature type="binding site" evidence="11">
    <location>
        <position position="160"/>
    </location>
    <ligand>
        <name>ATP</name>
        <dbReference type="ChEBI" id="CHEBI:30616"/>
    </ligand>
</feature>
<feature type="domain" description="Poly A polymerase head" evidence="12">
    <location>
        <begin position="24"/>
        <end position="141"/>
    </location>
</feature>
<feature type="binding site" evidence="11">
    <location>
        <position position="154"/>
    </location>
    <ligand>
        <name>CTP</name>
        <dbReference type="ChEBI" id="CHEBI:37563"/>
    </ligand>
</feature>
<dbReference type="InterPro" id="IPR002646">
    <property type="entry name" value="PolA_pol_head_dom"/>
</dbReference>
<dbReference type="Pfam" id="PF01743">
    <property type="entry name" value="PolyA_pol"/>
    <property type="match status" value="1"/>
</dbReference>
<dbReference type="SUPFAM" id="SSF81891">
    <property type="entry name" value="Poly A polymerase C-terminal region-like"/>
    <property type="match status" value="1"/>
</dbReference>
<comment type="catalytic activity">
    <reaction evidence="11">
        <text>a tRNA precursor + 2 CTP + ATP = a tRNA with a 3' CCA end + 3 diphosphate</text>
        <dbReference type="Rhea" id="RHEA:14433"/>
        <dbReference type="Rhea" id="RHEA-COMP:10465"/>
        <dbReference type="Rhea" id="RHEA-COMP:10468"/>
        <dbReference type="ChEBI" id="CHEBI:30616"/>
        <dbReference type="ChEBI" id="CHEBI:33019"/>
        <dbReference type="ChEBI" id="CHEBI:37563"/>
        <dbReference type="ChEBI" id="CHEBI:74896"/>
        <dbReference type="ChEBI" id="CHEBI:83071"/>
        <dbReference type="EC" id="2.7.7.72"/>
    </reaction>
</comment>
<comment type="miscellaneous">
    <text evidence="11">A single active site specifically recognizes both ATP and CTP and is responsible for their addition.</text>
</comment>
<dbReference type="InterPro" id="IPR050264">
    <property type="entry name" value="Bact_CCA-adding_enz_type3_sf"/>
</dbReference>
<dbReference type="GO" id="GO:0000287">
    <property type="term" value="F:magnesium ion binding"/>
    <property type="evidence" value="ECO:0007669"/>
    <property type="project" value="UniProtKB-UniRule"/>
</dbReference>
<keyword evidence="6 11" id="KW-0547">Nucleotide-binding</keyword>
<evidence type="ECO:0000259" key="14">
    <source>
        <dbReference type="Pfam" id="PF13735"/>
    </source>
</evidence>
<feature type="binding site" evidence="11">
    <location>
        <position position="160"/>
    </location>
    <ligand>
        <name>CTP</name>
        <dbReference type="ChEBI" id="CHEBI:37563"/>
    </ligand>
</feature>
<feature type="binding site" evidence="11">
    <location>
        <position position="157"/>
    </location>
    <ligand>
        <name>ATP</name>
        <dbReference type="ChEBI" id="CHEBI:30616"/>
    </ligand>
</feature>
<dbReference type="Pfam" id="PF12627">
    <property type="entry name" value="PolyA_pol_RNAbd"/>
    <property type="match status" value="1"/>
</dbReference>
<reference evidence="15 16" key="1">
    <citation type="submission" date="2020-08" db="EMBL/GenBank/DDBJ databases">
        <title>Genomic Encyclopedia of Type Strains, Phase IV (KMG-IV): sequencing the most valuable type-strain genomes for metagenomic binning, comparative biology and taxonomic classification.</title>
        <authorList>
            <person name="Goeker M."/>
        </authorList>
    </citation>
    <scope>NUCLEOTIDE SEQUENCE [LARGE SCALE GENOMIC DNA]</scope>
    <source>
        <strain evidence="15 16">DSM 19612</strain>
    </source>
</reference>
<dbReference type="InterPro" id="IPR023068">
    <property type="entry name" value="CCA-adding_enz_firmicutes"/>
</dbReference>
<evidence type="ECO:0000256" key="10">
    <source>
        <dbReference type="ARBA" id="ARBA00022884"/>
    </source>
</evidence>
<evidence type="ECO:0000256" key="9">
    <source>
        <dbReference type="ARBA" id="ARBA00022842"/>
    </source>
</evidence>
<evidence type="ECO:0000313" key="15">
    <source>
        <dbReference type="EMBL" id="MBB6452228.1"/>
    </source>
</evidence>
<evidence type="ECO:0000256" key="4">
    <source>
        <dbReference type="ARBA" id="ARBA00022695"/>
    </source>
</evidence>
<dbReference type="Gene3D" id="1.20.58.560">
    <property type="match status" value="1"/>
</dbReference>
<evidence type="ECO:0000256" key="1">
    <source>
        <dbReference type="ARBA" id="ARBA00001946"/>
    </source>
</evidence>
<feature type="binding site" evidence="11">
    <location>
        <position position="30"/>
    </location>
    <ligand>
        <name>ATP</name>
        <dbReference type="ChEBI" id="CHEBI:30616"/>
    </ligand>
</feature>
<dbReference type="InterPro" id="IPR032828">
    <property type="entry name" value="PolyA_RNA-bd"/>
</dbReference>
<evidence type="ECO:0000256" key="3">
    <source>
        <dbReference type="ARBA" id="ARBA00022694"/>
    </source>
</evidence>
<dbReference type="NCBIfam" id="NF009814">
    <property type="entry name" value="PRK13299.1"/>
    <property type="match status" value="1"/>
</dbReference>
<dbReference type="Proteomes" id="UP000581688">
    <property type="component" value="Unassembled WGS sequence"/>
</dbReference>
<dbReference type="GO" id="GO:0001680">
    <property type="term" value="P:tRNA 3'-terminal CCA addition"/>
    <property type="evidence" value="ECO:0007669"/>
    <property type="project" value="UniProtKB-UniRule"/>
</dbReference>
<dbReference type="InterPro" id="IPR043519">
    <property type="entry name" value="NT_sf"/>
</dbReference>
<dbReference type="EC" id="2.7.7.72" evidence="11"/>
<keyword evidence="10 11" id="KW-0694">RNA-binding</keyword>
<feature type="binding site" evidence="11">
    <location>
        <position position="111"/>
    </location>
    <ligand>
        <name>ATP</name>
        <dbReference type="ChEBI" id="CHEBI:30616"/>
    </ligand>
</feature>
<organism evidence="15 16">
    <name type="scientific">Salirhabdus euzebyi</name>
    <dbReference type="NCBI Taxonomy" id="394506"/>
    <lineage>
        <taxon>Bacteria</taxon>
        <taxon>Bacillati</taxon>
        <taxon>Bacillota</taxon>
        <taxon>Bacilli</taxon>
        <taxon>Bacillales</taxon>
        <taxon>Bacillaceae</taxon>
        <taxon>Salirhabdus</taxon>
    </lineage>
</organism>
<dbReference type="PANTHER" id="PTHR46173">
    <property type="entry name" value="CCA TRNA NUCLEOTIDYLTRANSFERASE 1, MITOCHONDRIAL"/>
    <property type="match status" value="1"/>
</dbReference>
<proteinExistence type="inferred from homology"/>
<dbReference type="Pfam" id="PF13735">
    <property type="entry name" value="tRNA_NucTran2_2"/>
    <property type="match status" value="1"/>
</dbReference>
<comment type="subunit">
    <text evidence="11">Homodimer.</text>
</comment>
<dbReference type="InterPro" id="IPR032810">
    <property type="entry name" value="CCA-adding_enz_C"/>
</dbReference>
<dbReference type="GO" id="GO:0000049">
    <property type="term" value="F:tRNA binding"/>
    <property type="evidence" value="ECO:0007669"/>
    <property type="project" value="UniProtKB-UniRule"/>
</dbReference>